<dbReference type="PANTHER" id="PTHR11215:SF1">
    <property type="entry name" value="MYG1 EXONUCLEASE"/>
    <property type="match status" value="1"/>
</dbReference>
<accession>A0ABW8TP68</accession>
<dbReference type="PANTHER" id="PTHR11215">
    <property type="entry name" value="METAL DEPENDENT HYDROLASE - RELATED"/>
    <property type="match status" value="1"/>
</dbReference>
<dbReference type="InterPro" id="IPR003226">
    <property type="entry name" value="MYG1_exonuclease"/>
</dbReference>
<dbReference type="EMBL" id="JBJHZY010000001">
    <property type="protein sequence ID" value="MFL0266986.1"/>
    <property type="molecule type" value="Genomic_DNA"/>
</dbReference>
<name>A0ABW8TP68_9CLOT</name>
<proteinExistence type="inferred from homology"/>
<comment type="similarity">
    <text evidence="1">Belongs to the MYG1 family.</text>
</comment>
<dbReference type="Pfam" id="PF03690">
    <property type="entry name" value="MYG1_exonuc"/>
    <property type="match status" value="1"/>
</dbReference>
<reference evidence="2 3" key="1">
    <citation type="submission" date="2024-11" db="EMBL/GenBank/DDBJ databases">
        <authorList>
            <person name="Heng Y.C."/>
            <person name="Lim A.C.H."/>
            <person name="Lee J.K.Y."/>
            <person name="Kittelmann S."/>
        </authorList>
    </citation>
    <scope>NUCLEOTIDE SEQUENCE [LARGE SCALE GENOMIC DNA]</scope>
    <source>
        <strain evidence="2 3">WILCCON 0202</strain>
    </source>
</reference>
<comment type="caution">
    <text evidence="2">The sequence shown here is derived from an EMBL/GenBank/DDBJ whole genome shotgun (WGS) entry which is preliminary data.</text>
</comment>
<evidence type="ECO:0000313" key="2">
    <source>
        <dbReference type="EMBL" id="MFL0266986.1"/>
    </source>
</evidence>
<dbReference type="RefSeq" id="WP_406763599.1">
    <property type="nucleotide sequence ID" value="NZ_JBJHZY010000001.1"/>
</dbReference>
<sequence>MKKEFKRIGTHDGRFHADEVMATAILKEIFEVELIRTRDSAVLDMVEIVYDVGGGQFDHHGAEKIYREDSIPYASSGI</sequence>
<evidence type="ECO:0000256" key="1">
    <source>
        <dbReference type="ARBA" id="ARBA00010105"/>
    </source>
</evidence>
<gene>
    <name evidence="2" type="ORF">ACJDUH_02635</name>
</gene>
<keyword evidence="3" id="KW-1185">Reference proteome</keyword>
<protein>
    <submittedName>
        <fullName evidence="2">MYG1 family protein</fullName>
    </submittedName>
</protein>
<evidence type="ECO:0000313" key="3">
    <source>
        <dbReference type="Proteomes" id="UP001623661"/>
    </source>
</evidence>
<dbReference type="Proteomes" id="UP001623661">
    <property type="component" value="Unassembled WGS sequence"/>
</dbReference>
<organism evidence="2 3">
    <name type="scientific">Candidatus Clostridium radicumherbarum</name>
    <dbReference type="NCBI Taxonomy" id="3381662"/>
    <lineage>
        <taxon>Bacteria</taxon>
        <taxon>Bacillati</taxon>
        <taxon>Bacillota</taxon>
        <taxon>Clostridia</taxon>
        <taxon>Eubacteriales</taxon>
        <taxon>Clostridiaceae</taxon>
        <taxon>Clostridium</taxon>
    </lineage>
</organism>